<feature type="domain" description="RCK N-terminal" evidence="12">
    <location>
        <begin position="416"/>
        <end position="535"/>
    </location>
</feature>
<feature type="transmembrane region" description="Helical" evidence="11">
    <location>
        <begin position="6"/>
        <end position="26"/>
    </location>
</feature>
<dbReference type="InterPro" id="IPR006153">
    <property type="entry name" value="Cation/H_exchanger_TM"/>
</dbReference>
<keyword evidence="5" id="KW-0633">Potassium transport</keyword>
<dbReference type="PANTHER" id="PTHR46157:SF4">
    <property type="entry name" value="K(+) EFFLUX ANTIPORTER 3, CHLOROPLASTIC"/>
    <property type="match status" value="1"/>
</dbReference>
<evidence type="ECO:0000256" key="11">
    <source>
        <dbReference type="SAM" id="Phobius"/>
    </source>
</evidence>
<dbReference type="GO" id="GO:1902600">
    <property type="term" value="P:proton transmembrane transport"/>
    <property type="evidence" value="ECO:0007669"/>
    <property type="project" value="InterPro"/>
</dbReference>
<evidence type="ECO:0000259" key="12">
    <source>
        <dbReference type="PROSITE" id="PS51201"/>
    </source>
</evidence>
<dbReference type="RefSeq" id="WP_189427346.1">
    <property type="nucleotide sequence ID" value="NZ_BMZE01000005.1"/>
</dbReference>
<keyword evidence="6 11" id="KW-0812">Transmembrane</keyword>
<reference evidence="13" key="1">
    <citation type="journal article" date="2014" name="Int. J. Syst. Evol. Microbiol.">
        <title>Complete genome sequence of Corynebacterium casei LMG S-19264T (=DSM 44701T), isolated from a smear-ripened cheese.</title>
        <authorList>
            <consortium name="US DOE Joint Genome Institute (JGI-PGF)"/>
            <person name="Walter F."/>
            <person name="Albersmeier A."/>
            <person name="Kalinowski J."/>
            <person name="Ruckert C."/>
        </authorList>
    </citation>
    <scope>NUCLEOTIDE SEQUENCE</scope>
    <source>
        <strain evidence="13">KCTC 32437</strain>
    </source>
</reference>
<evidence type="ECO:0000256" key="2">
    <source>
        <dbReference type="ARBA" id="ARBA00005551"/>
    </source>
</evidence>
<evidence type="ECO:0000256" key="3">
    <source>
        <dbReference type="ARBA" id="ARBA00022448"/>
    </source>
</evidence>
<dbReference type="InterPro" id="IPR036291">
    <property type="entry name" value="NAD(P)-bd_dom_sf"/>
</dbReference>
<accession>A0A918SE63</accession>
<proteinExistence type="inferred from homology"/>
<feature type="transmembrane region" description="Helical" evidence="11">
    <location>
        <begin position="86"/>
        <end position="106"/>
    </location>
</feature>
<dbReference type="EMBL" id="BMZE01000005">
    <property type="protein sequence ID" value="GHA38111.1"/>
    <property type="molecule type" value="Genomic_DNA"/>
</dbReference>
<feature type="transmembrane region" description="Helical" evidence="11">
    <location>
        <begin position="197"/>
        <end position="218"/>
    </location>
</feature>
<evidence type="ECO:0000256" key="6">
    <source>
        <dbReference type="ARBA" id="ARBA00022692"/>
    </source>
</evidence>
<feature type="transmembrane region" description="Helical" evidence="11">
    <location>
        <begin position="374"/>
        <end position="393"/>
    </location>
</feature>
<name>A0A918SE63_9HYPH</name>
<organism evidence="13 14">
    <name type="scientific">Devosia pacifica</name>
    <dbReference type="NCBI Taxonomy" id="1335967"/>
    <lineage>
        <taxon>Bacteria</taxon>
        <taxon>Pseudomonadati</taxon>
        <taxon>Pseudomonadota</taxon>
        <taxon>Alphaproteobacteria</taxon>
        <taxon>Hyphomicrobiales</taxon>
        <taxon>Devosiaceae</taxon>
        <taxon>Devosia</taxon>
    </lineage>
</organism>
<dbReference type="Proteomes" id="UP000646579">
    <property type="component" value="Unassembled WGS sequence"/>
</dbReference>
<dbReference type="NCBIfam" id="TIGR00932">
    <property type="entry name" value="2a37"/>
    <property type="match status" value="1"/>
</dbReference>
<evidence type="ECO:0000313" key="13">
    <source>
        <dbReference type="EMBL" id="GHA38111.1"/>
    </source>
</evidence>
<dbReference type="Pfam" id="PF02254">
    <property type="entry name" value="TrkA_N"/>
    <property type="match status" value="1"/>
</dbReference>
<keyword evidence="4" id="KW-0050">Antiport</keyword>
<evidence type="ECO:0000256" key="10">
    <source>
        <dbReference type="ARBA" id="ARBA00023136"/>
    </source>
</evidence>
<evidence type="ECO:0000256" key="1">
    <source>
        <dbReference type="ARBA" id="ARBA00004127"/>
    </source>
</evidence>
<dbReference type="InterPro" id="IPR038770">
    <property type="entry name" value="Na+/solute_symporter_sf"/>
</dbReference>
<dbReference type="AlphaFoldDB" id="A0A918SE63"/>
<dbReference type="PANTHER" id="PTHR46157">
    <property type="entry name" value="K(+) EFFLUX ANTIPORTER 3, CHLOROPLASTIC"/>
    <property type="match status" value="1"/>
</dbReference>
<reference evidence="13" key="2">
    <citation type="submission" date="2020-09" db="EMBL/GenBank/DDBJ databases">
        <authorList>
            <person name="Sun Q."/>
            <person name="Kim S."/>
        </authorList>
    </citation>
    <scope>NUCLEOTIDE SEQUENCE</scope>
    <source>
        <strain evidence="13">KCTC 32437</strain>
    </source>
</reference>
<dbReference type="FunFam" id="3.40.50.720:FF:000036">
    <property type="entry name" value="Glutathione-regulated potassium-efflux system protein KefB"/>
    <property type="match status" value="1"/>
</dbReference>
<comment type="subcellular location">
    <subcellularLocation>
        <location evidence="1">Endomembrane system</location>
        <topology evidence="1">Multi-pass membrane protein</topology>
    </subcellularLocation>
</comment>
<keyword evidence="10 11" id="KW-0472">Membrane</keyword>
<feature type="transmembrane region" description="Helical" evidence="11">
    <location>
        <begin position="112"/>
        <end position="131"/>
    </location>
</feature>
<evidence type="ECO:0000256" key="7">
    <source>
        <dbReference type="ARBA" id="ARBA00022958"/>
    </source>
</evidence>
<gene>
    <name evidence="13" type="ORF">GCM10007989_37550</name>
</gene>
<keyword evidence="3" id="KW-0813">Transport</keyword>
<feature type="transmembrane region" description="Helical" evidence="11">
    <location>
        <begin position="341"/>
        <end position="362"/>
    </location>
</feature>
<comment type="similarity">
    <text evidence="2">Belongs to the monovalent cation:proton antiporter 2 (CPA2) transporter (TC 2.A.37) family.</text>
</comment>
<dbReference type="InterPro" id="IPR003148">
    <property type="entry name" value="RCK_N"/>
</dbReference>
<evidence type="ECO:0000256" key="4">
    <source>
        <dbReference type="ARBA" id="ARBA00022449"/>
    </source>
</evidence>
<dbReference type="GO" id="GO:0005886">
    <property type="term" value="C:plasma membrane"/>
    <property type="evidence" value="ECO:0007669"/>
    <property type="project" value="TreeGrafter"/>
</dbReference>
<comment type="caution">
    <text evidence="13">The sequence shown here is derived from an EMBL/GenBank/DDBJ whole genome shotgun (WGS) entry which is preliminary data.</text>
</comment>
<protein>
    <submittedName>
        <fullName evidence="13">Potassium transporter</fullName>
    </submittedName>
</protein>
<keyword evidence="8 11" id="KW-1133">Transmembrane helix</keyword>
<feature type="transmembrane region" description="Helical" evidence="11">
    <location>
        <begin position="31"/>
        <end position="49"/>
    </location>
</feature>
<keyword evidence="14" id="KW-1185">Reference proteome</keyword>
<evidence type="ECO:0000256" key="5">
    <source>
        <dbReference type="ARBA" id="ARBA00022538"/>
    </source>
</evidence>
<evidence type="ECO:0000256" key="8">
    <source>
        <dbReference type="ARBA" id="ARBA00022989"/>
    </source>
</evidence>
<evidence type="ECO:0000313" key="14">
    <source>
        <dbReference type="Proteomes" id="UP000646579"/>
    </source>
</evidence>
<dbReference type="GO" id="GO:0012505">
    <property type="term" value="C:endomembrane system"/>
    <property type="evidence" value="ECO:0007669"/>
    <property type="project" value="UniProtKB-SubCell"/>
</dbReference>
<dbReference type="Gene3D" id="1.20.1530.20">
    <property type="match status" value="1"/>
</dbReference>
<sequence length="617" mass="67023">MESNLLLAIFGLLAASIVFVAIAKALGLSTVLGYLAAGVLIGPFGLGLVSDAETILHVAEFGVVMMLFLIGLELQPRELWRMRHRLIGLGVTQVALTSLLLTGLLLVLGFNWVTATVVGLALSLSSTAIAMQTVEQRAITRSETGRTGLAILLVQDVAVIPILAAVPLLAGMMYAHPASLTQEITEAAEAIENTRDIVTPLLIVGAFAGAIFAGRFLVRPTLHLVARTRVREAFTAMGLALVVGAALITQLFGLSPALGAFIGGVLLADSEYSHELHSILEPFKGLLLGLFFTSVGMSISFDVLLEQPLRLGALVLALVGVKIVVLFALTSIFRMHLADKLLVAVLLSQAGEFAFVILQLGLGSGAIFQQDYDFLTATVAISMATTPLLLFAFDRLIAPRLDTRKIVEDSPEIPDRQRIVVLGYGRFGQIVTRMLRAQGFEMTLIDDDPVQIELMRRYGVKVFYGDASRLELLHAAHVEQAQIVVIAVANGPRIVEIARQIRKHFPHVKIAARAEDREHAHQLMEMGVEAFERELFLSAVSLGAQALEQLGYTKEQAKKLAEAFEQHDRQLLSDAFELRHDAAASAGLYRRRAMELLDRAIEADIPDIDKRPSDKSE</sequence>
<dbReference type="GO" id="GO:0008324">
    <property type="term" value="F:monoatomic cation transmembrane transporter activity"/>
    <property type="evidence" value="ECO:0007669"/>
    <property type="project" value="InterPro"/>
</dbReference>
<feature type="transmembrane region" description="Helical" evidence="11">
    <location>
        <begin position="311"/>
        <end position="329"/>
    </location>
</feature>
<evidence type="ECO:0000256" key="9">
    <source>
        <dbReference type="ARBA" id="ARBA00023065"/>
    </source>
</evidence>
<dbReference type="Pfam" id="PF00999">
    <property type="entry name" value="Na_H_Exchanger"/>
    <property type="match status" value="1"/>
</dbReference>
<feature type="transmembrane region" description="Helical" evidence="11">
    <location>
        <begin position="55"/>
        <end position="74"/>
    </location>
</feature>
<feature type="transmembrane region" description="Helical" evidence="11">
    <location>
        <begin position="152"/>
        <end position="177"/>
    </location>
</feature>
<feature type="transmembrane region" description="Helical" evidence="11">
    <location>
        <begin position="285"/>
        <end position="305"/>
    </location>
</feature>
<dbReference type="SUPFAM" id="SSF51735">
    <property type="entry name" value="NAD(P)-binding Rossmann-fold domains"/>
    <property type="match status" value="1"/>
</dbReference>
<dbReference type="GO" id="GO:0006813">
    <property type="term" value="P:potassium ion transport"/>
    <property type="evidence" value="ECO:0007669"/>
    <property type="project" value="UniProtKB-KW"/>
</dbReference>
<dbReference type="GO" id="GO:0015297">
    <property type="term" value="F:antiporter activity"/>
    <property type="evidence" value="ECO:0007669"/>
    <property type="project" value="UniProtKB-KW"/>
</dbReference>
<keyword evidence="9" id="KW-0406">Ion transport</keyword>
<keyword evidence="7" id="KW-0630">Potassium</keyword>
<dbReference type="PROSITE" id="PS51201">
    <property type="entry name" value="RCK_N"/>
    <property type="match status" value="1"/>
</dbReference>
<dbReference type="InterPro" id="IPR004771">
    <property type="entry name" value="K/H_exchanger"/>
</dbReference>
<dbReference type="Gene3D" id="3.40.50.720">
    <property type="entry name" value="NAD(P)-binding Rossmann-like Domain"/>
    <property type="match status" value="1"/>
</dbReference>